<evidence type="ECO:0000256" key="2">
    <source>
        <dbReference type="ARBA" id="ARBA00012438"/>
    </source>
</evidence>
<dbReference type="InterPro" id="IPR003594">
    <property type="entry name" value="HATPase_dom"/>
</dbReference>
<dbReference type="PROSITE" id="PS50109">
    <property type="entry name" value="HIS_KIN"/>
    <property type="match status" value="1"/>
</dbReference>
<dbReference type="Proteomes" id="UP001161325">
    <property type="component" value="Unassembled WGS sequence"/>
</dbReference>
<feature type="compositionally biased region" description="Acidic residues" evidence="5">
    <location>
        <begin position="233"/>
        <end position="245"/>
    </location>
</feature>
<dbReference type="PROSITE" id="PS50110">
    <property type="entry name" value="RESPONSE_REGULATORY"/>
    <property type="match status" value="1"/>
</dbReference>
<dbReference type="InterPro" id="IPR001789">
    <property type="entry name" value="Sig_transdc_resp-reg_receiver"/>
</dbReference>
<dbReference type="InterPro" id="IPR013655">
    <property type="entry name" value="PAS_fold_3"/>
</dbReference>
<reference evidence="8" key="1">
    <citation type="submission" date="2022-08" db="EMBL/GenBank/DDBJ databases">
        <title>Draft genome sequencing of Roseisolibacter agri AW1220.</title>
        <authorList>
            <person name="Tobiishi Y."/>
            <person name="Tonouchi A."/>
        </authorList>
    </citation>
    <scope>NUCLEOTIDE SEQUENCE</scope>
    <source>
        <strain evidence="8">AW1220</strain>
    </source>
</reference>
<dbReference type="InterPro" id="IPR035965">
    <property type="entry name" value="PAS-like_dom_sf"/>
</dbReference>
<dbReference type="InterPro" id="IPR025847">
    <property type="entry name" value="MEDS_domain"/>
</dbReference>
<feature type="modified residue" description="4-aspartylphosphate" evidence="4">
    <location>
        <position position="748"/>
    </location>
</feature>
<comment type="caution">
    <text evidence="8">The sequence shown here is derived from an EMBL/GenBank/DDBJ whole genome shotgun (WGS) entry which is preliminary data.</text>
</comment>
<organism evidence="8 9">
    <name type="scientific">Roseisolibacter agri</name>
    <dbReference type="NCBI Taxonomy" id="2014610"/>
    <lineage>
        <taxon>Bacteria</taxon>
        <taxon>Pseudomonadati</taxon>
        <taxon>Gemmatimonadota</taxon>
        <taxon>Gemmatimonadia</taxon>
        <taxon>Gemmatimonadales</taxon>
        <taxon>Gemmatimonadaceae</taxon>
        <taxon>Roseisolibacter</taxon>
    </lineage>
</organism>
<dbReference type="SMART" id="SM00387">
    <property type="entry name" value="HATPase_c"/>
    <property type="match status" value="1"/>
</dbReference>
<dbReference type="InterPro" id="IPR011006">
    <property type="entry name" value="CheY-like_superfamily"/>
</dbReference>
<protein>
    <recommendedName>
        <fullName evidence="2">histidine kinase</fullName>
        <ecNumber evidence="2">2.7.13.3</ecNumber>
    </recommendedName>
</protein>
<dbReference type="PRINTS" id="PR00344">
    <property type="entry name" value="BCTRLSENSOR"/>
</dbReference>
<evidence type="ECO:0000313" key="8">
    <source>
        <dbReference type="EMBL" id="GLC27838.1"/>
    </source>
</evidence>
<sequence>MRSVDLHLVPGGASVGSSPSEHGDPRERVPEGPGHSVQFYENEAFLAAAVADFVADGVVAEEPVLVIATATHRRAFVRRLRAKGVDVEQARGAGLLTWCDADAMLGRIMDGGQPNEDRFRAELGPLLERAELRRRGATVRAYGEMVDVLWQRGEMLAALRLEALWNELATTYHFALLCGYAMGPFYGLAGTAHHQAVCGCHTHVMPTRRTMAPPAPPLPTPLPLAVAHPADGETPDDADDVDDASEAERERDALRRQTRVLVAEVAERRRLEQQLRAALAEQRRVERELQRSRRLLLEAQRVARVGSWSVIPATGVTEWSDELWKLLGLSPEAGAPSVERLMAAVHEEDVAAVRAMLRRAAAAAIAGTSAPAADDVRIRHADGTVRICEFRVASTPASTQQPPMLHGTLLDVTAQRAAETERRALDARLLETQRLETLGVLAGGIAHDFNNLLTSILGNADMLQFALPEGTGERVLVDEILLAGRRSADLSRQLLAYAGHASYVVRALDLSALAVEVGALLRTAMPAGGTLRLDVPRGGMVAGDRAQLTQVLMNLVTNAAEALNPDGGTVTVRVREHTLDEREAARLAKVCATGGGPLPAGPCVRLEVSDTGVGMSREVRARMFEPFFTTKRSGRGLGLAATLGIVRAHGGALAVTSTQGQGTTVRVWLPAAPSGAEAERAGAVAASGAPAAVPQPRILVVDDDPAVRGTLARLLGRLRYDVVQAGGASEALAALDAGDAPPALAIVDFTMPEAGGQETAHRLQERCPGLPVLFTSGYGDAEAPGGATLPTLGERPLLPKPYDLRTLERLVGGALRARDAAPGG</sequence>
<dbReference type="AlphaFoldDB" id="A0AA37VCM1"/>
<dbReference type="CDD" id="cd00082">
    <property type="entry name" value="HisKA"/>
    <property type="match status" value="1"/>
</dbReference>
<accession>A0AA37VCM1</accession>
<dbReference type="InterPro" id="IPR005467">
    <property type="entry name" value="His_kinase_dom"/>
</dbReference>
<dbReference type="SMART" id="SM00448">
    <property type="entry name" value="REC"/>
    <property type="match status" value="1"/>
</dbReference>
<feature type="compositionally biased region" description="Basic and acidic residues" evidence="5">
    <location>
        <begin position="21"/>
        <end position="30"/>
    </location>
</feature>
<dbReference type="PANTHER" id="PTHR43065">
    <property type="entry name" value="SENSOR HISTIDINE KINASE"/>
    <property type="match status" value="1"/>
</dbReference>
<dbReference type="Pfam" id="PF08447">
    <property type="entry name" value="PAS_3"/>
    <property type="match status" value="1"/>
</dbReference>
<evidence type="ECO:0000256" key="3">
    <source>
        <dbReference type="ARBA" id="ARBA00022553"/>
    </source>
</evidence>
<dbReference type="SUPFAM" id="SSF47384">
    <property type="entry name" value="Homodimeric domain of signal transducing histidine kinase"/>
    <property type="match status" value="1"/>
</dbReference>
<evidence type="ECO:0000256" key="4">
    <source>
        <dbReference type="PROSITE-ProRule" id="PRU00169"/>
    </source>
</evidence>
<dbReference type="Pfam" id="PF00072">
    <property type="entry name" value="Response_reg"/>
    <property type="match status" value="1"/>
</dbReference>
<evidence type="ECO:0000313" key="9">
    <source>
        <dbReference type="Proteomes" id="UP001161325"/>
    </source>
</evidence>
<feature type="domain" description="Histidine kinase" evidence="6">
    <location>
        <begin position="444"/>
        <end position="673"/>
    </location>
</feature>
<comment type="catalytic activity">
    <reaction evidence="1">
        <text>ATP + protein L-histidine = ADP + protein N-phospho-L-histidine.</text>
        <dbReference type="EC" id="2.7.13.3"/>
    </reaction>
</comment>
<dbReference type="SUPFAM" id="SSF52172">
    <property type="entry name" value="CheY-like"/>
    <property type="match status" value="1"/>
</dbReference>
<dbReference type="Gene3D" id="3.30.450.20">
    <property type="entry name" value="PAS domain"/>
    <property type="match status" value="1"/>
</dbReference>
<feature type="region of interest" description="Disordered" evidence="5">
    <location>
        <begin position="226"/>
        <end position="253"/>
    </location>
</feature>
<gene>
    <name evidence="8" type="ORF">rosag_43510</name>
</gene>
<dbReference type="InterPro" id="IPR036097">
    <property type="entry name" value="HisK_dim/P_sf"/>
</dbReference>
<dbReference type="EMBL" id="BRXS01000007">
    <property type="protein sequence ID" value="GLC27838.1"/>
    <property type="molecule type" value="Genomic_DNA"/>
</dbReference>
<feature type="region of interest" description="Disordered" evidence="5">
    <location>
        <begin position="1"/>
        <end position="34"/>
    </location>
</feature>
<dbReference type="PANTHER" id="PTHR43065:SF42">
    <property type="entry name" value="TWO-COMPONENT SENSOR PPRA"/>
    <property type="match status" value="1"/>
</dbReference>
<evidence type="ECO:0000256" key="5">
    <source>
        <dbReference type="SAM" id="MobiDB-lite"/>
    </source>
</evidence>
<evidence type="ECO:0000259" key="6">
    <source>
        <dbReference type="PROSITE" id="PS50109"/>
    </source>
</evidence>
<dbReference type="EC" id="2.7.13.3" evidence="2"/>
<dbReference type="Gene3D" id="3.40.50.2300">
    <property type="match status" value="1"/>
</dbReference>
<dbReference type="InterPro" id="IPR003661">
    <property type="entry name" value="HisK_dim/P_dom"/>
</dbReference>
<dbReference type="SUPFAM" id="SSF55874">
    <property type="entry name" value="ATPase domain of HSP90 chaperone/DNA topoisomerase II/histidine kinase"/>
    <property type="match status" value="1"/>
</dbReference>
<evidence type="ECO:0000256" key="1">
    <source>
        <dbReference type="ARBA" id="ARBA00000085"/>
    </source>
</evidence>
<dbReference type="GO" id="GO:0000155">
    <property type="term" value="F:phosphorelay sensor kinase activity"/>
    <property type="evidence" value="ECO:0007669"/>
    <property type="project" value="InterPro"/>
</dbReference>
<dbReference type="SUPFAM" id="SSF55785">
    <property type="entry name" value="PYP-like sensor domain (PAS domain)"/>
    <property type="match status" value="1"/>
</dbReference>
<dbReference type="CDD" id="cd00156">
    <property type="entry name" value="REC"/>
    <property type="match status" value="1"/>
</dbReference>
<dbReference type="Pfam" id="PF14417">
    <property type="entry name" value="MEDS"/>
    <property type="match status" value="1"/>
</dbReference>
<dbReference type="InterPro" id="IPR036890">
    <property type="entry name" value="HATPase_C_sf"/>
</dbReference>
<dbReference type="Gene3D" id="3.30.565.10">
    <property type="entry name" value="Histidine kinase-like ATPase, C-terminal domain"/>
    <property type="match status" value="1"/>
</dbReference>
<dbReference type="Gene3D" id="1.10.287.130">
    <property type="match status" value="1"/>
</dbReference>
<feature type="compositionally biased region" description="Low complexity" evidence="5">
    <location>
        <begin position="9"/>
        <end position="20"/>
    </location>
</feature>
<evidence type="ECO:0000259" key="7">
    <source>
        <dbReference type="PROSITE" id="PS50110"/>
    </source>
</evidence>
<dbReference type="Pfam" id="PF02518">
    <property type="entry name" value="HATPase_c"/>
    <property type="match status" value="1"/>
</dbReference>
<name>A0AA37VCM1_9BACT</name>
<dbReference type="RefSeq" id="WP_284352268.1">
    <property type="nucleotide sequence ID" value="NZ_BRXS01000007.1"/>
</dbReference>
<proteinExistence type="predicted"/>
<feature type="domain" description="Response regulatory" evidence="7">
    <location>
        <begin position="697"/>
        <end position="815"/>
    </location>
</feature>
<keyword evidence="9" id="KW-1185">Reference proteome</keyword>
<keyword evidence="3 4" id="KW-0597">Phosphoprotein</keyword>
<dbReference type="InterPro" id="IPR004358">
    <property type="entry name" value="Sig_transdc_His_kin-like_C"/>
</dbReference>